<dbReference type="EMBL" id="PEDL01000003">
    <property type="protein sequence ID" value="PHV71441.1"/>
    <property type="molecule type" value="Genomic_DNA"/>
</dbReference>
<organism evidence="1 2">
    <name type="scientific">Sporanaerobium hydrogeniformans</name>
    <dbReference type="NCBI Taxonomy" id="3072179"/>
    <lineage>
        <taxon>Bacteria</taxon>
        <taxon>Bacillati</taxon>
        <taxon>Bacillota</taxon>
        <taxon>Clostridia</taxon>
        <taxon>Lachnospirales</taxon>
        <taxon>Lachnospiraceae</taxon>
        <taxon>Sporanaerobium</taxon>
    </lineage>
</organism>
<name>A0AC61DFD7_9FIRM</name>
<proteinExistence type="predicted"/>
<evidence type="ECO:0000313" key="2">
    <source>
        <dbReference type="Proteomes" id="UP000224460"/>
    </source>
</evidence>
<sequence length="517" mass="57017">MKLMKKGLVAGLTTICAMSMLLAGCGAKKEEAAPTPSADTKSEAPASEAPATDAAGVDTSKKVELTWYFIGNGPQEDVGKVEEAVNKYLADNTKLNATIKLNCFDWGSYPDKLQAMIASGEKFDICFTANWANDYFQQSAKGAFLPLNDLLPKYAPKTQELLGADFLAGSQIDGINYAIPANKEKAHQWGLVIRKDIAEKYNMDFSNVKTLADMEPFFQTIKEKEPNMYAFESCIGESAFRTLDFDFIGAEKTIGVLKNDSTDMKVFNQFEAPETKEFFKLMHKFYKAGYIREDAASVNDYSADQKAGKIFAAVRSLKPGKDAEESNAMGQQYMQLELTPPVMSNRETTGSMQAISRTSENPERALMFLELFNTDPALNNLINYGIEGIHYEKVSDNVIKALPDSAKYGSGLGWMYGNQFINYLMDNEDPQKWAKFEAFNAAATPTKTLGFVFNPDKVKTEIAQCASIWDQYVAPLETGTADPEVELPKAIEAFKAAGSDAIMAEKQAQLDAWLAAK</sequence>
<evidence type="ECO:0000313" key="1">
    <source>
        <dbReference type="EMBL" id="PHV71441.1"/>
    </source>
</evidence>
<accession>A0AC61DFD7</accession>
<reference evidence="1" key="1">
    <citation type="submission" date="2017-10" db="EMBL/GenBank/DDBJ databases">
        <title>Genome sequence of cellulolytic Lachnospiraceae bacterium XHS1971 isolated from hotspring sediment.</title>
        <authorList>
            <person name="Vasudevan G."/>
            <person name="Joshi A.J."/>
            <person name="Hivarkar S."/>
            <person name="Lanjekar V.B."/>
            <person name="Dhakephalkar P.K."/>
            <person name="Dagar S."/>
        </authorList>
    </citation>
    <scope>NUCLEOTIDE SEQUENCE</scope>
    <source>
        <strain evidence="1">XHS1971</strain>
    </source>
</reference>
<comment type="caution">
    <text evidence="1">The sequence shown here is derived from an EMBL/GenBank/DDBJ whole genome shotgun (WGS) entry which is preliminary data.</text>
</comment>
<protein>
    <submittedName>
        <fullName evidence="1">Sugar ABC transporter substrate-binding protein</fullName>
    </submittedName>
</protein>
<gene>
    <name evidence="1" type="ORF">CS063_05170</name>
</gene>
<dbReference type="Proteomes" id="UP000224460">
    <property type="component" value="Unassembled WGS sequence"/>
</dbReference>
<keyword evidence="2" id="KW-1185">Reference proteome</keyword>